<accession>A0ABY4X7N7</accession>
<dbReference type="Gene3D" id="1.10.287.950">
    <property type="entry name" value="Methyl-accepting chemotaxis protein"/>
    <property type="match status" value="1"/>
</dbReference>
<dbReference type="Proteomes" id="UP001056937">
    <property type="component" value="Chromosome 1"/>
</dbReference>
<evidence type="ECO:0000256" key="3">
    <source>
        <dbReference type="ARBA" id="ARBA00022500"/>
    </source>
</evidence>
<proteinExistence type="inferred from homology"/>
<evidence type="ECO:0000256" key="1">
    <source>
        <dbReference type="ARBA" id="ARBA00004651"/>
    </source>
</evidence>
<evidence type="ECO:0000313" key="13">
    <source>
        <dbReference type="EMBL" id="USI72959.1"/>
    </source>
</evidence>
<dbReference type="InterPro" id="IPR033463">
    <property type="entry name" value="sCache_3"/>
</dbReference>
<gene>
    <name evidence="13" type="ORF">LHA26_00290</name>
</gene>
<dbReference type="Pfam" id="PF00672">
    <property type="entry name" value="HAMP"/>
    <property type="match status" value="1"/>
</dbReference>
<protein>
    <submittedName>
        <fullName evidence="13">Methyl-accepting chemotaxis protein</fullName>
    </submittedName>
</protein>
<keyword evidence="8" id="KW-0807">Transducer</keyword>
<evidence type="ECO:0000256" key="10">
    <source>
        <dbReference type="SAM" id="Phobius"/>
    </source>
</evidence>
<dbReference type="RefSeq" id="WP_252166770.1">
    <property type="nucleotide sequence ID" value="NZ_CP084930.1"/>
</dbReference>
<evidence type="ECO:0000259" key="11">
    <source>
        <dbReference type="PROSITE" id="PS50111"/>
    </source>
</evidence>
<dbReference type="InterPro" id="IPR029151">
    <property type="entry name" value="Sensor-like_sf"/>
</dbReference>
<evidence type="ECO:0000313" key="14">
    <source>
        <dbReference type="Proteomes" id="UP001056937"/>
    </source>
</evidence>
<evidence type="ECO:0000256" key="2">
    <source>
        <dbReference type="ARBA" id="ARBA00022475"/>
    </source>
</evidence>
<dbReference type="PANTHER" id="PTHR43531:SF11">
    <property type="entry name" value="METHYL-ACCEPTING CHEMOTAXIS PROTEIN 3"/>
    <property type="match status" value="1"/>
</dbReference>
<keyword evidence="3" id="KW-0145">Chemotaxis</keyword>
<comment type="similarity">
    <text evidence="7">Belongs to the methyl-accepting chemotaxis (MCP) protein family.</text>
</comment>
<dbReference type="Gene3D" id="6.10.340.10">
    <property type="match status" value="1"/>
</dbReference>
<feature type="coiled-coil region" evidence="9">
    <location>
        <begin position="532"/>
        <end position="559"/>
    </location>
</feature>
<feature type="domain" description="HAMP" evidence="12">
    <location>
        <begin position="262"/>
        <end position="309"/>
    </location>
</feature>
<feature type="domain" description="Methyl-accepting transducer" evidence="11">
    <location>
        <begin position="314"/>
        <end position="543"/>
    </location>
</feature>
<keyword evidence="14" id="KW-1185">Reference proteome</keyword>
<dbReference type="CDD" id="cd11386">
    <property type="entry name" value="MCP_signal"/>
    <property type="match status" value="1"/>
</dbReference>
<dbReference type="PROSITE" id="PS50885">
    <property type="entry name" value="HAMP"/>
    <property type="match status" value="2"/>
</dbReference>
<keyword evidence="6 10" id="KW-0472">Membrane</keyword>
<keyword evidence="9" id="KW-0175">Coiled coil</keyword>
<dbReference type="InterPro" id="IPR051310">
    <property type="entry name" value="MCP_chemotaxis"/>
</dbReference>
<evidence type="ECO:0000256" key="4">
    <source>
        <dbReference type="ARBA" id="ARBA00022692"/>
    </source>
</evidence>
<evidence type="ECO:0000256" key="8">
    <source>
        <dbReference type="PROSITE-ProRule" id="PRU00284"/>
    </source>
</evidence>
<dbReference type="SUPFAM" id="SSF158472">
    <property type="entry name" value="HAMP domain-like"/>
    <property type="match status" value="1"/>
</dbReference>
<keyword evidence="2" id="KW-1003">Cell membrane</keyword>
<organism evidence="13 14">
    <name type="scientific">Sphingomonas morindae</name>
    <dbReference type="NCBI Taxonomy" id="1541170"/>
    <lineage>
        <taxon>Bacteria</taxon>
        <taxon>Pseudomonadati</taxon>
        <taxon>Pseudomonadota</taxon>
        <taxon>Alphaproteobacteria</taxon>
        <taxon>Sphingomonadales</taxon>
        <taxon>Sphingomonadaceae</taxon>
        <taxon>Sphingomonas</taxon>
    </lineage>
</organism>
<name>A0ABY4X7N7_9SPHN</name>
<evidence type="ECO:0000256" key="9">
    <source>
        <dbReference type="SAM" id="Coils"/>
    </source>
</evidence>
<reference evidence="13" key="1">
    <citation type="journal article" date="2022" name="Toxins">
        <title>Genomic Analysis of Sphingopyxis sp. USTB-05 for Biodegrading Cyanobacterial Hepatotoxins.</title>
        <authorList>
            <person name="Liu C."/>
            <person name="Xu Q."/>
            <person name="Zhao Z."/>
            <person name="Zhang H."/>
            <person name="Liu X."/>
            <person name="Yin C."/>
            <person name="Liu Y."/>
            <person name="Yan H."/>
        </authorList>
    </citation>
    <scope>NUCLEOTIDE SEQUENCE</scope>
    <source>
        <strain evidence="13">NBD5</strain>
    </source>
</reference>
<dbReference type="PROSITE" id="PS50111">
    <property type="entry name" value="CHEMOTAXIS_TRANSDUC_2"/>
    <property type="match status" value="1"/>
</dbReference>
<dbReference type="CDD" id="cd06225">
    <property type="entry name" value="HAMP"/>
    <property type="match status" value="1"/>
</dbReference>
<evidence type="ECO:0000256" key="5">
    <source>
        <dbReference type="ARBA" id="ARBA00022989"/>
    </source>
</evidence>
<evidence type="ECO:0000259" key="12">
    <source>
        <dbReference type="PROSITE" id="PS50885"/>
    </source>
</evidence>
<feature type="transmembrane region" description="Helical" evidence="10">
    <location>
        <begin position="181"/>
        <end position="200"/>
    </location>
</feature>
<dbReference type="InterPro" id="IPR004089">
    <property type="entry name" value="MCPsignal_dom"/>
</dbReference>
<feature type="domain" description="HAMP" evidence="12">
    <location>
        <begin position="201"/>
        <end position="254"/>
    </location>
</feature>
<keyword evidence="5 10" id="KW-1133">Transmembrane helix</keyword>
<dbReference type="Pfam" id="PF17202">
    <property type="entry name" value="sCache_3_3"/>
    <property type="match status" value="1"/>
</dbReference>
<dbReference type="SMART" id="SM00283">
    <property type="entry name" value="MA"/>
    <property type="match status" value="1"/>
</dbReference>
<dbReference type="SMART" id="SM00304">
    <property type="entry name" value="HAMP"/>
    <property type="match status" value="2"/>
</dbReference>
<dbReference type="SUPFAM" id="SSF58104">
    <property type="entry name" value="Methyl-accepting chemotaxis protein (MCP) signaling domain"/>
    <property type="match status" value="1"/>
</dbReference>
<dbReference type="PANTHER" id="PTHR43531">
    <property type="entry name" value="PROTEIN ICFG"/>
    <property type="match status" value="1"/>
</dbReference>
<dbReference type="InterPro" id="IPR003660">
    <property type="entry name" value="HAMP_dom"/>
</dbReference>
<dbReference type="SUPFAM" id="SSF103190">
    <property type="entry name" value="Sensory domain-like"/>
    <property type="match status" value="1"/>
</dbReference>
<keyword evidence="4 10" id="KW-0812">Transmembrane</keyword>
<dbReference type="Pfam" id="PF00015">
    <property type="entry name" value="MCPsignal"/>
    <property type="match status" value="1"/>
</dbReference>
<dbReference type="EMBL" id="CP084930">
    <property type="protein sequence ID" value="USI72959.1"/>
    <property type="molecule type" value="Genomic_DNA"/>
</dbReference>
<evidence type="ECO:0000256" key="7">
    <source>
        <dbReference type="ARBA" id="ARBA00029447"/>
    </source>
</evidence>
<evidence type="ECO:0000256" key="6">
    <source>
        <dbReference type="ARBA" id="ARBA00023136"/>
    </source>
</evidence>
<comment type="subcellular location">
    <subcellularLocation>
        <location evidence="1">Cell membrane</location>
        <topology evidence="1">Multi-pass membrane protein</topology>
    </subcellularLocation>
</comment>
<sequence length="598" mass="62056">MSTKITVLVVGALTLLSATSWLVTTRLLYASAEEAAVERQEANMRVAWDVLHRYGTRFSAQADQLYVDSRPLKGFNEPVDRVKALVNGSATIFAGDLRIATNVIGPDGKRMLGTRLTSDAVRQAVLVEGRPYRGRADIAGRSYFTAYDPIRDAGGHVIGILYVGIPADVFLAQVHGVGVRVALAALLVTVAAALAALAASRRLFGPLASMCDAMDRLAHGDYEIALPASGRRDEIGTIGEALRHFRQAAIDKAAAEADQRIAMETLATRLQGLAAGDLTGRIGAECPAAYDQLRTDFNAAVAGLAEALHAVTLSAESIHRGASEISQASDDLAQRTERQAGSLAETASAMGGITGSIRETAGIAGEANQAVGAMHAEIDESSAAAARAMTAMQAIEGSAHEIAQIIAVIDGIAFQTNLLALNAGVEAARAGESGRGFAVVASEVRALAQRSAEAARDVKARISSSTTHVGEGVALVGRTRDTLAQAVARIGTINTLVADMAAAAGRQSSGVEQISAAVSEIDAVTQQNAAMVEEATAAARSLTNEAEALAQQVARFTLDGRREAGRPVPVAARRAAAPRRRAAGGAQAAALAEDWTGF</sequence>